<evidence type="ECO:0000313" key="2">
    <source>
        <dbReference type="EMBL" id="KAG5660178.1"/>
    </source>
</evidence>
<dbReference type="AlphaFoldDB" id="A0A9P7KRT2"/>
<dbReference type="EMBL" id="JAGPUO010000010">
    <property type="protein sequence ID" value="KAG5660178.1"/>
    <property type="molecule type" value="Genomic_DNA"/>
</dbReference>
<feature type="domain" description="Knr4/Smi1-like" evidence="1">
    <location>
        <begin position="344"/>
        <end position="466"/>
    </location>
</feature>
<accession>A0A9P7KRT2</accession>
<gene>
    <name evidence="2" type="ORF">KAF25_003700</name>
</gene>
<sequence>MANENENLRLEFLLWHIDDEPSIAESRSLSETVQRTIATAMNLAVIAEVDGATKLLEILRDNGSDPFQFPEWESPFLKPCMFFAWEATSSWPAWISEEERTEEKLQEIEGQGRKLWLERFSGEWEVTEETAKKSMDMAYNGLVTVLPDLDGTLAGQVAQTEAMWKNGDFSYSSNPNGPMSIRYSKIAMWWRQGIYPYLYLQLYRTAGLTIALDIYLRLGQENEARDVFEQICSRFHAEEQVEHLVCSRMAWKRFLAAPERPLLDLLDIHSAKLRSAASRAVRLVENRLINGPSRRYAIQNTEELARIISENTFKNCPYDRLDAYRPAGHLRPRPDSPHGLLKAACTSPEIVSLEKRLGVTLPQDYKEFLSVTNGLGSAWNGQNVLDYFASADDVCWLDIDFLAGNELPLLPDGEPKQWLGDRLQWPDIGPGHWLSLSGDVMEGEAPGYIFLLGPDLIQPAKDYLLKTYGERDETQRHDLDNLIQETYGSMEALRDLDHVLLHWTPWDLDFIPFHRFRDVLEWIAEASLRKNRPWLNVFEPRYRRLA</sequence>
<dbReference type="Gene3D" id="3.40.1580.10">
    <property type="entry name" value="SMI1/KNR4-like"/>
    <property type="match status" value="1"/>
</dbReference>
<dbReference type="InterPro" id="IPR018958">
    <property type="entry name" value="Knr4/Smi1-like_dom"/>
</dbReference>
<proteinExistence type="predicted"/>
<reference evidence="2" key="1">
    <citation type="submission" date="2021-04" db="EMBL/GenBank/DDBJ databases">
        <title>Draft genome of Fusarium avenaceum strain F156N33, isolated from an atmospheric sample in Virginia.</title>
        <authorList>
            <person name="Yang S."/>
            <person name="Vinatzer B.A."/>
            <person name="Coleman J."/>
        </authorList>
    </citation>
    <scope>NUCLEOTIDE SEQUENCE</scope>
    <source>
        <strain evidence="2">F156N33</strain>
    </source>
</reference>
<dbReference type="SUPFAM" id="SSF160631">
    <property type="entry name" value="SMI1/KNR4-like"/>
    <property type="match status" value="1"/>
</dbReference>
<evidence type="ECO:0000313" key="3">
    <source>
        <dbReference type="Proteomes" id="UP000782241"/>
    </source>
</evidence>
<dbReference type="Pfam" id="PF09346">
    <property type="entry name" value="SMI1_KNR4"/>
    <property type="match status" value="1"/>
</dbReference>
<organism evidence="2 3">
    <name type="scientific">Fusarium avenaceum</name>
    <dbReference type="NCBI Taxonomy" id="40199"/>
    <lineage>
        <taxon>Eukaryota</taxon>
        <taxon>Fungi</taxon>
        <taxon>Dikarya</taxon>
        <taxon>Ascomycota</taxon>
        <taxon>Pezizomycotina</taxon>
        <taxon>Sordariomycetes</taxon>
        <taxon>Hypocreomycetidae</taxon>
        <taxon>Hypocreales</taxon>
        <taxon>Nectriaceae</taxon>
        <taxon>Fusarium</taxon>
        <taxon>Fusarium tricinctum species complex</taxon>
    </lineage>
</organism>
<evidence type="ECO:0000259" key="1">
    <source>
        <dbReference type="SMART" id="SM00860"/>
    </source>
</evidence>
<dbReference type="InterPro" id="IPR037883">
    <property type="entry name" value="Knr4/Smi1-like_sf"/>
</dbReference>
<protein>
    <recommendedName>
        <fullName evidence="1">Knr4/Smi1-like domain-containing protein</fullName>
    </recommendedName>
</protein>
<dbReference type="SMART" id="SM00860">
    <property type="entry name" value="SMI1_KNR4"/>
    <property type="match status" value="1"/>
</dbReference>
<comment type="caution">
    <text evidence="2">The sequence shown here is derived from an EMBL/GenBank/DDBJ whole genome shotgun (WGS) entry which is preliminary data.</text>
</comment>
<keyword evidence="3" id="KW-1185">Reference proteome</keyword>
<name>A0A9P7KRT2_9HYPO</name>
<dbReference type="Proteomes" id="UP000782241">
    <property type="component" value="Unassembled WGS sequence"/>
</dbReference>